<comment type="subunit">
    <text evidence="5">The 20S proteasome core is composed of 14 alpha and 14 beta subunits that assemble into four stacked heptameric rings, resulting in a barrel-shaped structure. The two inner rings, each composed of seven catalytic beta subunits, are sandwiched by two outer rings, each composed of seven alpha subunits. The catalytic chamber with the active sites is on the inside of the barrel. Has a gated structure, the ends of the cylinder being occluded by the N-termini of the alpha-subunits. Is capped at one or both ends by the proteasome regulatory ATPase, PAN.</text>
</comment>
<dbReference type="InterPro" id="IPR001353">
    <property type="entry name" value="Proteasome_sua/b"/>
</dbReference>
<dbReference type="PATRIC" id="fig|1706438.3.peg.720"/>
<dbReference type="Pfam" id="PF10584">
    <property type="entry name" value="Proteasome_A_N"/>
    <property type="match status" value="1"/>
</dbReference>
<comment type="subcellular location">
    <subcellularLocation>
        <location evidence="1 5">Cytoplasm</location>
    </subcellularLocation>
</comment>
<dbReference type="FunFam" id="3.60.20.10:FF:000004">
    <property type="entry name" value="Proteasome subunit alpha type-4"/>
    <property type="match status" value="1"/>
</dbReference>
<dbReference type="GO" id="GO:0006511">
    <property type="term" value="P:ubiquitin-dependent protein catabolic process"/>
    <property type="evidence" value="ECO:0007669"/>
    <property type="project" value="InterPro"/>
</dbReference>
<accession>A0A150ISX6</accession>
<comment type="activity regulation">
    <text evidence="5">The formation of the proteasomal ATPase PAN-20S proteasome complex, via the docking of the C-termini of PAN into the intersubunit pockets in the alpha-rings, triggers opening of the gate for substrate entry. Interconversion between the open-gate and close-gate conformations leads to a dynamic regulation of the 20S proteasome proteolysis activity.</text>
</comment>
<dbReference type="Proteomes" id="UP000092403">
    <property type="component" value="Unassembled WGS sequence"/>
</dbReference>
<dbReference type="AlphaFoldDB" id="A0A150J011"/>
<dbReference type="EMBL" id="LNGE01000013">
    <property type="protein sequence ID" value="KYC45674.1"/>
    <property type="molecule type" value="Genomic_DNA"/>
</dbReference>
<dbReference type="InterPro" id="IPR023332">
    <property type="entry name" value="Proteasome_alpha-type"/>
</dbReference>
<evidence type="ECO:0000256" key="1">
    <source>
        <dbReference type="ARBA" id="ARBA00004496"/>
    </source>
</evidence>
<evidence type="ECO:0000256" key="4">
    <source>
        <dbReference type="ARBA" id="ARBA00062996"/>
    </source>
</evidence>
<dbReference type="Gene3D" id="3.60.20.10">
    <property type="entry name" value="Glutamine Phosphoribosylpyrophosphate, subunit 1, domain 1"/>
    <property type="match status" value="1"/>
</dbReference>
<dbReference type="Pfam" id="PF00227">
    <property type="entry name" value="Proteasome"/>
    <property type="match status" value="1"/>
</dbReference>
<dbReference type="GO" id="GO:0005737">
    <property type="term" value="C:cytoplasm"/>
    <property type="evidence" value="ECO:0007669"/>
    <property type="project" value="UniProtKB-SubCell"/>
</dbReference>
<dbReference type="InterPro" id="IPR019982">
    <property type="entry name" value="Proteasome_asu_arc"/>
</dbReference>
<keyword evidence="3 5" id="KW-0647">Proteasome</keyword>
<name>A0A150J011_9EURY</name>
<dbReference type="SMART" id="SM00948">
    <property type="entry name" value="Proteasome_A_N"/>
    <property type="match status" value="1"/>
</dbReference>
<evidence type="ECO:0000313" key="10">
    <source>
        <dbReference type="EMBL" id="KYC50583.1"/>
    </source>
</evidence>
<evidence type="ECO:0000256" key="5">
    <source>
        <dbReference type="HAMAP-Rule" id="MF_00289"/>
    </source>
</evidence>
<proteinExistence type="inferred from homology"/>
<dbReference type="EMBL" id="LNJC01000011">
    <property type="protein sequence ID" value="KYC50583.1"/>
    <property type="molecule type" value="Genomic_DNA"/>
</dbReference>
<protein>
    <recommendedName>
        <fullName evidence="5">Proteasome subunit alpha</fullName>
    </recommendedName>
    <alternativeName>
        <fullName evidence="5">20S proteasome alpha subunit</fullName>
    </alternativeName>
    <alternativeName>
        <fullName evidence="5">Proteasome core protein PsmA</fullName>
    </alternativeName>
</protein>
<dbReference type="GO" id="GO:0010498">
    <property type="term" value="P:proteasomal protein catabolic process"/>
    <property type="evidence" value="ECO:0007669"/>
    <property type="project" value="UniProtKB-UniRule"/>
</dbReference>
<dbReference type="SUPFAM" id="SSF56235">
    <property type="entry name" value="N-terminal nucleophile aminohydrolases (Ntn hydrolases)"/>
    <property type="match status" value="1"/>
</dbReference>
<evidence type="ECO:0000313" key="13">
    <source>
        <dbReference type="Proteomes" id="UP000092403"/>
    </source>
</evidence>
<dbReference type="InterPro" id="IPR050115">
    <property type="entry name" value="Proteasome_alpha"/>
</dbReference>
<evidence type="ECO:0000313" key="9">
    <source>
        <dbReference type="EMBL" id="KYC47965.1"/>
    </source>
</evidence>
<dbReference type="NCBIfam" id="NF003075">
    <property type="entry name" value="PRK03996.1"/>
    <property type="match status" value="1"/>
</dbReference>
<dbReference type="PATRIC" id="fig|1706436.3.peg.672"/>
<dbReference type="Proteomes" id="UP000092401">
    <property type="component" value="Unassembled WGS sequence"/>
</dbReference>
<dbReference type="PATRIC" id="fig|1706437.3.peg.746"/>
<dbReference type="NCBIfam" id="TIGR03633">
    <property type="entry name" value="arc_protsome_A"/>
    <property type="match status" value="1"/>
</dbReference>
<comment type="function">
    <text evidence="5">Component of the proteasome core, a large protease complex with broad specificity involved in protein degradation.</text>
</comment>
<dbReference type="PANTHER" id="PTHR11599">
    <property type="entry name" value="PROTEASOME SUBUNIT ALPHA/BETA"/>
    <property type="match status" value="1"/>
</dbReference>
<dbReference type="CDD" id="cd03756">
    <property type="entry name" value="proteasome_alpha_archeal"/>
    <property type="match status" value="1"/>
</dbReference>
<dbReference type="HAMAP" id="MF_00289_A">
    <property type="entry name" value="Proteasome_A_A"/>
    <property type="match status" value="1"/>
</dbReference>
<evidence type="ECO:0000256" key="6">
    <source>
        <dbReference type="PROSITE-ProRule" id="PRU00808"/>
    </source>
</evidence>
<evidence type="ECO:0000256" key="2">
    <source>
        <dbReference type="ARBA" id="ARBA00022490"/>
    </source>
</evidence>
<evidence type="ECO:0000313" key="12">
    <source>
        <dbReference type="Proteomes" id="UP000092401"/>
    </source>
</evidence>
<keyword evidence="10" id="KW-0378">Hydrolase</keyword>
<dbReference type="InterPro" id="IPR029055">
    <property type="entry name" value="Ntn_hydrolases_N"/>
</dbReference>
<comment type="caution">
    <text evidence="10">The sequence shown here is derived from an EMBL/GenBank/DDBJ whole genome shotgun (WGS) entry which is preliminary data.</text>
</comment>
<accession>A0A150J011</accession>
<dbReference type="GO" id="GO:0019773">
    <property type="term" value="C:proteasome core complex, alpha-subunit complex"/>
    <property type="evidence" value="ECO:0007669"/>
    <property type="project" value="UniProtKB-UniRule"/>
</dbReference>
<evidence type="ECO:0000313" key="11">
    <source>
        <dbReference type="Proteomes" id="UP000091929"/>
    </source>
</evidence>
<keyword evidence="2 5" id="KW-0963">Cytoplasm</keyword>
<reference evidence="11 12" key="1">
    <citation type="journal article" date="2016" name="ISME J.">
        <title>Chasing the elusive Euryarchaeota class WSA2: genomes reveal a uniquely fastidious methyl-reducing methanogen.</title>
        <authorList>
            <person name="Nobu M.K."/>
            <person name="Narihiro T."/>
            <person name="Kuroda K."/>
            <person name="Mei R."/>
            <person name="Liu W.T."/>
        </authorList>
    </citation>
    <scope>NUCLEOTIDE SEQUENCE [LARGE SCALE GENOMIC DNA]</scope>
    <source>
        <strain evidence="8">B03fssc0709_Meth_Bin005</strain>
        <strain evidence="9">B15fssc0709_Meth_Bin003</strain>
        <strain evidence="10">BMIXfssc0709_Meth_Bin006</strain>
    </source>
</reference>
<gene>
    <name evidence="5 10" type="primary">psmA</name>
    <name evidence="8" type="ORF">APG10_00665</name>
    <name evidence="9" type="ORF">APG11_00740</name>
    <name evidence="10" type="ORF">APG12_00717</name>
</gene>
<feature type="domain" description="Proteasome alpha-type subunits" evidence="7">
    <location>
        <begin position="10"/>
        <end position="32"/>
    </location>
</feature>
<evidence type="ECO:0000313" key="8">
    <source>
        <dbReference type="EMBL" id="KYC45674.1"/>
    </source>
</evidence>
<organism evidence="10 13">
    <name type="scientific">Candidatus Methanofastidiosum methylothiophilum</name>
    <dbReference type="NCBI Taxonomy" id="1705564"/>
    <lineage>
        <taxon>Archaea</taxon>
        <taxon>Methanobacteriati</taxon>
        <taxon>Methanobacteriota</taxon>
        <taxon>Stenosarchaea group</taxon>
        <taxon>Candidatus Methanofastidiosia</taxon>
        <taxon>Candidatus Methanofastidiosales</taxon>
        <taxon>Candidatus Methanofastidiosaceae</taxon>
        <taxon>Candidatus Methanofastidiosum</taxon>
    </lineage>
</organism>
<evidence type="ECO:0000256" key="3">
    <source>
        <dbReference type="ARBA" id="ARBA00022942"/>
    </source>
</evidence>
<comment type="similarity">
    <text evidence="5 6">Belongs to the peptidase T1A family.</text>
</comment>
<dbReference type="PROSITE" id="PS51475">
    <property type="entry name" value="PROTEASOME_ALPHA_2"/>
    <property type="match status" value="1"/>
</dbReference>
<sequence length="249" mass="27540">MAFVPPASGYDRAITVFSPDGSLYQVQYAGEAVRRGATAIGIKCNEGVVLCVDKRIPSRLVEPVSFEKIFQIDDHLAAATSGIIADARILVDRARIEAQIHTLSYDEKMSVMMLAKKIGDIKQMHTQYGGLRPFGASLILAGINSEGPQIFVTEPSGAYLEWKATAIGAGRSVAMEIFEKEYSPEISIEDAIILALKALKKSIEGDLSKSNVEMAVISMEDKRFKKMNEEKLNFYIEKVKEIKEEEDKE</sequence>
<dbReference type="EMBL" id="LNGF01000013">
    <property type="protein sequence ID" value="KYC47965.1"/>
    <property type="molecule type" value="Genomic_DNA"/>
</dbReference>
<dbReference type="InterPro" id="IPR000426">
    <property type="entry name" value="Proteasome_asu_N"/>
</dbReference>
<accession>A0A150ILX1</accession>
<dbReference type="GO" id="GO:0004298">
    <property type="term" value="F:threonine-type endopeptidase activity"/>
    <property type="evidence" value="ECO:0007669"/>
    <property type="project" value="InterPro"/>
</dbReference>
<comment type="subunit">
    <text evidence="4">The 20S proteasome core is composed of 14 alpha and 14 beta subunits that assemble into four stacked heptameric rings, resulting in a barrel-shaped structure. The two inner rings, each composed of seven catalytic beta subunits, are sandwiched by two outer rings, each composed of seven alpha subunits. H.volcanii produces at least 2 types of 20S proteasomes: an alpha1-beta proteasome and a proteasome containing all three subunits (alpha1, alpha2, and beta) that appears to be asymmetrical with homo-oligomeric alpha1 and alpha2 rings positioned on separate ends. The catalytic chamber with the active sites is on the inside of the barrel. Has probably a gated structure, the ends of the cylinder being occluded by the N-termini of the alpha-subunits. Is likely capped at one or both ends by the proteasome regulatory ATPase, PAN.</text>
</comment>
<evidence type="ECO:0000259" key="7">
    <source>
        <dbReference type="SMART" id="SM00948"/>
    </source>
</evidence>
<dbReference type="Proteomes" id="UP000091929">
    <property type="component" value="Unassembled WGS sequence"/>
</dbReference>